<keyword evidence="1" id="KW-0732">Signal</keyword>
<dbReference type="EMBL" id="BOSL01000018">
    <property type="protein sequence ID" value="GIP55368.1"/>
    <property type="molecule type" value="Genomic_DNA"/>
</dbReference>
<name>A0ABQ4MHA0_9BACL</name>
<evidence type="ECO:0000313" key="2">
    <source>
        <dbReference type="EMBL" id="GIP55368.1"/>
    </source>
</evidence>
<protein>
    <submittedName>
        <fullName evidence="2">Uncharacterized protein</fullName>
    </submittedName>
</protein>
<dbReference type="Proteomes" id="UP000679992">
    <property type="component" value="Unassembled WGS sequence"/>
</dbReference>
<evidence type="ECO:0000313" key="3">
    <source>
        <dbReference type="Proteomes" id="UP000679992"/>
    </source>
</evidence>
<feature type="signal peptide" evidence="1">
    <location>
        <begin position="1"/>
        <end position="24"/>
    </location>
</feature>
<gene>
    <name evidence="2" type="ORF">J42TS3_44030</name>
</gene>
<sequence length="83" mass="9292">MKLDSFRRKAVFVSILAMACISIASCTKSDPYVIFAETNALTDETRTSLEQRLGDNEIEFRTDELGNVHIKKSDINKAVMCCS</sequence>
<evidence type="ECO:0000256" key="1">
    <source>
        <dbReference type="SAM" id="SignalP"/>
    </source>
</evidence>
<reference evidence="2 3" key="1">
    <citation type="submission" date="2021-03" db="EMBL/GenBank/DDBJ databases">
        <title>Antimicrobial resistance genes in bacteria isolated from Japanese honey, and their potential for conferring macrolide and lincosamide resistance in the American foulbrood pathogen Paenibacillus larvae.</title>
        <authorList>
            <person name="Okamoto M."/>
            <person name="Kumagai M."/>
            <person name="Kanamori H."/>
            <person name="Takamatsu D."/>
        </authorList>
    </citation>
    <scope>NUCLEOTIDE SEQUENCE [LARGE SCALE GENOMIC DNA]</scope>
    <source>
        <strain evidence="2 3">J42TS3</strain>
    </source>
</reference>
<proteinExistence type="predicted"/>
<comment type="caution">
    <text evidence="2">The sequence shown here is derived from an EMBL/GenBank/DDBJ whole genome shotgun (WGS) entry which is preliminary data.</text>
</comment>
<keyword evidence="3" id="KW-1185">Reference proteome</keyword>
<dbReference type="PROSITE" id="PS51257">
    <property type="entry name" value="PROKAR_LIPOPROTEIN"/>
    <property type="match status" value="1"/>
</dbReference>
<feature type="chain" id="PRO_5047243434" evidence="1">
    <location>
        <begin position="25"/>
        <end position="83"/>
    </location>
</feature>
<organism evidence="2 3">
    <name type="scientific">Paenibacillus vini</name>
    <dbReference type="NCBI Taxonomy" id="1476024"/>
    <lineage>
        <taxon>Bacteria</taxon>
        <taxon>Bacillati</taxon>
        <taxon>Bacillota</taxon>
        <taxon>Bacilli</taxon>
        <taxon>Bacillales</taxon>
        <taxon>Paenibacillaceae</taxon>
        <taxon>Paenibacillus</taxon>
    </lineage>
</organism>
<accession>A0ABQ4MHA0</accession>